<organism evidence="8 9">
    <name type="scientific">Laspinema palackyanum D2a</name>
    <dbReference type="NCBI Taxonomy" id="2953684"/>
    <lineage>
        <taxon>Bacteria</taxon>
        <taxon>Bacillati</taxon>
        <taxon>Cyanobacteriota</taxon>
        <taxon>Cyanophyceae</taxon>
        <taxon>Oscillatoriophycideae</taxon>
        <taxon>Oscillatoriales</taxon>
        <taxon>Laspinemataceae</taxon>
        <taxon>Laspinema</taxon>
        <taxon>Laspinema palackyanum</taxon>
    </lineage>
</organism>
<dbReference type="InterPro" id="IPR011701">
    <property type="entry name" value="MFS"/>
</dbReference>
<evidence type="ECO:0000256" key="4">
    <source>
        <dbReference type="ARBA" id="ARBA00022692"/>
    </source>
</evidence>
<protein>
    <submittedName>
        <fullName evidence="8">MFS transporter</fullName>
    </submittedName>
</protein>
<accession>A0ABT2MYW2</accession>
<dbReference type="SUPFAM" id="SSF103473">
    <property type="entry name" value="MFS general substrate transporter"/>
    <property type="match status" value="1"/>
</dbReference>
<feature type="transmembrane region" description="Helical" evidence="7">
    <location>
        <begin position="317"/>
        <end position="340"/>
    </location>
</feature>
<keyword evidence="6 7" id="KW-0472">Membrane</keyword>
<evidence type="ECO:0000256" key="7">
    <source>
        <dbReference type="SAM" id="Phobius"/>
    </source>
</evidence>
<evidence type="ECO:0000256" key="5">
    <source>
        <dbReference type="ARBA" id="ARBA00022989"/>
    </source>
</evidence>
<dbReference type="Pfam" id="PF07690">
    <property type="entry name" value="MFS_1"/>
    <property type="match status" value="1"/>
</dbReference>
<reference evidence="8 9" key="1">
    <citation type="journal article" date="2022" name="Front. Microbiol.">
        <title>High genomic differentiation and limited gene flow indicate recent cryptic speciation within the genus Laspinema (cyanobacteria).</title>
        <authorList>
            <person name="Stanojkovic A."/>
            <person name="Skoupy S."/>
            <person name="Skaloud P."/>
            <person name="Dvorak P."/>
        </authorList>
    </citation>
    <scope>NUCLEOTIDE SEQUENCE [LARGE SCALE GENOMIC DNA]</scope>
    <source>
        <strain evidence="8 9">D2a</strain>
    </source>
</reference>
<evidence type="ECO:0000256" key="3">
    <source>
        <dbReference type="ARBA" id="ARBA00022475"/>
    </source>
</evidence>
<feature type="transmembrane region" description="Helical" evidence="7">
    <location>
        <begin position="20"/>
        <end position="44"/>
    </location>
</feature>
<keyword evidence="2" id="KW-0813">Transport</keyword>
<dbReference type="Gene3D" id="1.20.1250.20">
    <property type="entry name" value="MFS general substrate transporter like domains"/>
    <property type="match status" value="1"/>
</dbReference>
<name>A0ABT2MYW2_9CYAN</name>
<dbReference type="EMBL" id="JAMXFF010000065">
    <property type="protein sequence ID" value="MCT7969934.1"/>
    <property type="molecule type" value="Genomic_DNA"/>
</dbReference>
<evidence type="ECO:0000313" key="8">
    <source>
        <dbReference type="EMBL" id="MCT7969934.1"/>
    </source>
</evidence>
<dbReference type="PANTHER" id="PTHR43266:SF2">
    <property type="entry name" value="MAJOR FACILITATOR SUPERFAMILY (MFS) PROFILE DOMAIN-CONTAINING PROTEIN"/>
    <property type="match status" value="1"/>
</dbReference>
<keyword evidence="5 7" id="KW-1133">Transmembrane helix</keyword>
<dbReference type="Proteomes" id="UP001525890">
    <property type="component" value="Unassembled WGS sequence"/>
</dbReference>
<feature type="transmembrane region" description="Helical" evidence="7">
    <location>
        <begin position="178"/>
        <end position="199"/>
    </location>
</feature>
<comment type="caution">
    <text evidence="8">The sequence shown here is derived from an EMBL/GenBank/DDBJ whole genome shotgun (WGS) entry which is preliminary data.</text>
</comment>
<feature type="transmembrane region" description="Helical" evidence="7">
    <location>
        <begin position="50"/>
        <end position="75"/>
    </location>
</feature>
<dbReference type="PANTHER" id="PTHR43266">
    <property type="entry name" value="MACROLIDE-EFFLUX PROTEIN"/>
    <property type="match status" value="1"/>
</dbReference>
<gene>
    <name evidence="8" type="ORF">NG799_26830</name>
</gene>
<feature type="transmembrane region" description="Helical" evidence="7">
    <location>
        <begin position="405"/>
        <end position="424"/>
    </location>
</feature>
<evidence type="ECO:0000256" key="1">
    <source>
        <dbReference type="ARBA" id="ARBA00004651"/>
    </source>
</evidence>
<dbReference type="CDD" id="cd06173">
    <property type="entry name" value="MFS_MefA_like"/>
    <property type="match status" value="1"/>
</dbReference>
<evidence type="ECO:0000313" key="9">
    <source>
        <dbReference type="Proteomes" id="UP001525890"/>
    </source>
</evidence>
<keyword evidence="3" id="KW-1003">Cell membrane</keyword>
<dbReference type="InterPro" id="IPR036259">
    <property type="entry name" value="MFS_trans_sf"/>
</dbReference>
<feature type="transmembrane region" description="Helical" evidence="7">
    <location>
        <begin position="220"/>
        <end position="243"/>
    </location>
</feature>
<feature type="transmembrane region" description="Helical" evidence="7">
    <location>
        <begin position="291"/>
        <end position="311"/>
    </location>
</feature>
<keyword evidence="9" id="KW-1185">Reference proteome</keyword>
<keyword evidence="4 7" id="KW-0812">Transmembrane</keyword>
<evidence type="ECO:0000256" key="2">
    <source>
        <dbReference type="ARBA" id="ARBA00022448"/>
    </source>
</evidence>
<feature type="transmembrane region" description="Helical" evidence="7">
    <location>
        <begin position="263"/>
        <end position="284"/>
    </location>
</feature>
<feature type="transmembrane region" description="Helical" evidence="7">
    <location>
        <begin position="352"/>
        <end position="371"/>
    </location>
</feature>
<evidence type="ECO:0000256" key="6">
    <source>
        <dbReference type="ARBA" id="ARBA00023136"/>
    </source>
</evidence>
<dbReference type="RefSeq" id="WP_368009373.1">
    <property type="nucleotide sequence ID" value="NZ_JAMXFF010000065.1"/>
</dbReference>
<comment type="subcellular location">
    <subcellularLocation>
        <location evidence="1">Cell membrane</location>
        <topology evidence="1">Multi-pass membrane protein</topology>
    </subcellularLocation>
</comment>
<proteinExistence type="predicted"/>
<sequence>MMRRLKNLQSFPGGMRVFLIVWFGQLISLIGSGLTNFALGVWVYQRTGSVTQFSLILLFGLLPSIVVSPIAGAMVDRWNRRWCMILSDSGAGVTTVAIALLLVAGNLQLWHIYLAVGLSSVFKAFQLPAYTASTSLLVPKEQLPRANGMVQSAQACAQLLSPLLAGVLLGIIQLEGVILVDFATFLFALTTLLLVRFPDTKTDAIPKEEKTSLWQEAIKGATYIFGCPGLLALLIVFALGNFVAGTVEALLTPLVLSFTSVTVLGTIQSMGGAGMLVGSVAISIWGGTKPLIRGIFVFDILAHLCILALGWRTDATLFSLVMFLFFFSVPIINSSVFTILLRKVPPAIQGRVFATMQAIALSCIPLAYVIAGPLADRIFEPLMAADGLLAGSIGQILGVGPGRGIGLLFITMEIIAILVTVSIYRYPRLWFVEKELPDVI</sequence>